<evidence type="ECO:0000313" key="3">
    <source>
        <dbReference type="EMBL" id="CAE8599711.1"/>
    </source>
</evidence>
<gene>
    <name evidence="3" type="ORF">PGLA1383_LOCUS18052</name>
</gene>
<evidence type="ECO:0000313" key="4">
    <source>
        <dbReference type="Proteomes" id="UP000654075"/>
    </source>
</evidence>
<organism evidence="3 4">
    <name type="scientific">Polarella glacialis</name>
    <name type="common">Dinoflagellate</name>
    <dbReference type="NCBI Taxonomy" id="89957"/>
    <lineage>
        <taxon>Eukaryota</taxon>
        <taxon>Sar</taxon>
        <taxon>Alveolata</taxon>
        <taxon>Dinophyceae</taxon>
        <taxon>Suessiales</taxon>
        <taxon>Suessiaceae</taxon>
        <taxon>Polarella</taxon>
    </lineage>
</organism>
<dbReference type="EMBL" id="CAJNNV010011403">
    <property type="protein sequence ID" value="CAE8599711.1"/>
    <property type="molecule type" value="Genomic_DNA"/>
</dbReference>
<dbReference type="PROSITE" id="PS00018">
    <property type="entry name" value="EF_HAND_1"/>
    <property type="match status" value="2"/>
</dbReference>
<comment type="caution">
    <text evidence="3">The sequence shown here is derived from an EMBL/GenBank/DDBJ whole genome shotgun (WGS) entry which is preliminary data.</text>
</comment>
<dbReference type="GO" id="GO:0005509">
    <property type="term" value="F:calcium ion binding"/>
    <property type="evidence" value="ECO:0007669"/>
    <property type="project" value="InterPro"/>
</dbReference>
<dbReference type="OrthoDB" id="293868at2759"/>
<dbReference type="PROSITE" id="PS50222">
    <property type="entry name" value="EF_HAND_2"/>
    <property type="match status" value="2"/>
</dbReference>
<name>A0A813EMS6_POLGL</name>
<dbReference type="Gene3D" id="1.10.238.10">
    <property type="entry name" value="EF-hand"/>
    <property type="match status" value="1"/>
</dbReference>
<feature type="domain" description="EF-hand" evidence="2">
    <location>
        <begin position="1"/>
        <end position="27"/>
    </location>
</feature>
<proteinExistence type="predicted"/>
<sequence length="119" mass="12469">FQKFDENGNGVITRSELAKVLRALDGQNWSKTKVDLLMTVIDTNGDGVIQTDELVSWIFGASKTEQGESRTLTLSADTNAAAAAEGAVDSLYSSEVVSAAARTSLANFRAAGAAAKAGW</sequence>
<dbReference type="InterPro" id="IPR002048">
    <property type="entry name" value="EF_hand_dom"/>
</dbReference>
<dbReference type="InterPro" id="IPR011992">
    <property type="entry name" value="EF-hand-dom_pair"/>
</dbReference>
<evidence type="ECO:0000259" key="2">
    <source>
        <dbReference type="PROSITE" id="PS50222"/>
    </source>
</evidence>
<feature type="non-terminal residue" evidence="3">
    <location>
        <position position="119"/>
    </location>
</feature>
<keyword evidence="4" id="KW-1185">Reference proteome</keyword>
<dbReference type="CDD" id="cd00051">
    <property type="entry name" value="EFh"/>
    <property type="match status" value="1"/>
</dbReference>
<dbReference type="SUPFAM" id="SSF47473">
    <property type="entry name" value="EF-hand"/>
    <property type="match status" value="1"/>
</dbReference>
<accession>A0A813EMS6</accession>
<dbReference type="Pfam" id="PF13499">
    <property type="entry name" value="EF-hand_7"/>
    <property type="match status" value="1"/>
</dbReference>
<dbReference type="SMART" id="SM00054">
    <property type="entry name" value="EFh"/>
    <property type="match status" value="2"/>
</dbReference>
<dbReference type="Proteomes" id="UP000654075">
    <property type="component" value="Unassembled WGS sequence"/>
</dbReference>
<protein>
    <recommendedName>
        <fullName evidence="2">EF-hand domain-containing protein</fullName>
    </recommendedName>
</protein>
<dbReference type="InterPro" id="IPR018247">
    <property type="entry name" value="EF_Hand_1_Ca_BS"/>
</dbReference>
<dbReference type="AlphaFoldDB" id="A0A813EMS6"/>
<feature type="domain" description="EF-hand" evidence="2">
    <location>
        <begin position="29"/>
        <end position="64"/>
    </location>
</feature>
<evidence type="ECO:0000256" key="1">
    <source>
        <dbReference type="ARBA" id="ARBA00022837"/>
    </source>
</evidence>
<reference evidence="3" key="1">
    <citation type="submission" date="2021-02" db="EMBL/GenBank/DDBJ databases">
        <authorList>
            <person name="Dougan E. K."/>
            <person name="Rhodes N."/>
            <person name="Thang M."/>
            <person name="Chan C."/>
        </authorList>
    </citation>
    <scope>NUCLEOTIDE SEQUENCE</scope>
</reference>
<keyword evidence="1" id="KW-0106">Calcium</keyword>